<feature type="transmembrane region" description="Helical" evidence="12">
    <location>
        <begin position="46"/>
        <end position="65"/>
    </location>
</feature>
<evidence type="ECO:0000256" key="1">
    <source>
        <dbReference type="ARBA" id="ARBA00004141"/>
    </source>
</evidence>
<organism evidence="13 14">
    <name type="scientific">Bifidobacterium mongoliense DSM 21395</name>
    <dbReference type="NCBI Taxonomy" id="1437603"/>
    <lineage>
        <taxon>Bacteria</taxon>
        <taxon>Bacillati</taxon>
        <taxon>Actinomycetota</taxon>
        <taxon>Actinomycetes</taxon>
        <taxon>Bifidobacteriales</taxon>
        <taxon>Bifidobacteriaceae</taxon>
        <taxon>Bifidobacterium</taxon>
    </lineage>
</organism>
<dbReference type="GO" id="GO:0016020">
    <property type="term" value="C:membrane"/>
    <property type="evidence" value="ECO:0007669"/>
    <property type="project" value="UniProtKB-SubCell"/>
</dbReference>
<dbReference type="STRING" id="1437603.GCA_000771525_01132"/>
<evidence type="ECO:0000313" key="13">
    <source>
        <dbReference type="EMBL" id="KFI76806.1"/>
    </source>
</evidence>
<evidence type="ECO:0000256" key="7">
    <source>
        <dbReference type="ARBA" id="ARBA00023098"/>
    </source>
</evidence>
<evidence type="ECO:0000256" key="8">
    <source>
        <dbReference type="ARBA" id="ARBA00023136"/>
    </source>
</evidence>
<dbReference type="InterPro" id="IPR050324">
    <property type="entry name" value="CDP-alcohol_PTase-I"/>
</dbReference>
<keyword evidence="8 12" id="KW-0472">Membrane</keyword>
<feature type="transmembrane region" description="Helical" evidence="12">
    <location>
        <begin position="167"/>
        <end position="187"/>
    </location>
</feature>
<dbReference type="EC" id="2.7.8.5" evidence="13"/>
<dbReference type="PROSITE" id="PS00379">
    <property type="entry name" value="CDP_ALCOHOL_P_TRANSF"/>
    <property type="match status" value="1"/>
</dbReference>
<feature type="transmembrane region" description="Helical" evidence="12">
    <location>
        <begin position="141"/>
        <end position="161"/>
    </location>
</feature>
<keyword evidence="5 12" id="KW-0812">Transmembrane</keyword>
<dbReference type="InterPro" id="IPR000462">
    <property type="entry name" value="CDP-OH_P_trans"/>
</dbReference>
<gene>
    <name evidence="13" type="ORF">BMON_0710</name>
</gene>
<keyword evidence="6 12" id="KW-1133">Transmembrane helix</keyword>
<dbReference type="PIRSF" id="PIRSF000847">
    <property type="entry name" value="Phos_ph_gly_syn"/>
    <property type="match status" value="1"/>
</dbReference>
<dbReference type="OrthoDB" id="9796672at2"/>
<feature type="transmembrane region" description="Helical" evidence="12">
    <location>
        <begin position="85"/>
        <end position="110"/>
    </location>
</feature>
<evidence type="ECO:0000256" key="2">
    <source>
        <dbReference type="ARBA" id="ARBA00010441"/>
    </source>
</evidence>
<dbReference type="GO" id="GO:0046474">
    <property type="term" value="P:glycerophospholipid biosynthetic process"/>
    <property type="evidence" value="ECO:0007669"/>
    <property type="project" value="TreeGrafter"/>
</dbReference>
<dbReference type="PANTHER" id="PTHR14269:SF62">
    <property type="entry name" value="CDP-DIACYLGLYCEROL--GLYCEROL-3-PHOSPHATE 3-PHOSPHATIDYLTRANSFERASE 1, CHLOROPLASTIC"/>
    <property type="match status" value="1"/>
</dbReference>
<keyword evidence="14" id="KW-1185">Reference proteome</keyword>
<comment type="caution">
    <text evidence="13">The sequence shown here is derived from an EMBL/GenBank/DDBJ whole genome shotgun (WGS) entry which is preliminary data.</text>
</comment>
<name>A0A087C0K6_9BIFI</name>
<comment type="similarity">
    <text evidence="2 11">Belongs to the CDP-alcohol phosphatidyltransferase class-I family.</text>
</comment>
<evidence type="ECO:0000313" key="14">
    <source>
        <dbReference type="Proteomes" id="UP000029082"/>
    </source>
</evidence>
<keyword evidence="7" id="KW-0443">Lipid metabolism</keyword>
<dbReference type="AlphaFoldDB" id="A0A087C0K6"/>
<sequence>MNEHGRERFSPEPRNVYLTVPNLISVLRIISIPVIAALVVHHRMALALVVLTLSALSDGVDGFIARSFNQVTRMGQILDPVADRLLILCSVLALGMAGIIPLWMIVIVGLRDFVMGIQILVLAQHDYGPLPVNFVGKTGTAMLMVSIIVLIIADLIGGPAFLMLHTIGLAIGIWGVAVYWLAGLIYLRQGQDLIRTDR</sequence>
<dbReference type="UniPathway" id="UPA00085"/>
<comment type="subcellular location">
    <subcellularLocation>
        <location evidence="1">Membrane</location>
        <topology evidence="1">Multi-pass membrane protein</topology>
    </subcellularLocation>
</comment>
<dbReference type="eggNOG" id="COG0558">
    <property type="taxonomic scope" value="Bacteria"/>
</dbReference>
<evidence type="ECO:0000256" key="5">
    <source>
        <dbReference type="ARBA" id="ARBA00022692"/>
    </source>
</evidence>
<dbReference type="Proteomes" id="UP000029082">
    <property type="component" value="Unassembled WGS sequence"/>
</dbReference>
<dbReference type="GO" id="GO:0008444">
    <property type="term" value="F:CDP-diacylglycerol-glycerol-3-phosphate 3-phosphatidyltransferase activity"/>
    <property type="evidence" value="ECO:0007669"/>
    <property type="project" value="UniProtKB-EC"/>
</dbReference>
<protein>
    <submittedName>
        <fullName evidence="13">CDP-diacylglycerol--glycerol-3-phosphate 3-phosphatidyltransferase</fullName>
        <ecNumber evidence="13">2.7.8.5</ecNumber>
    </submittedName>
</protein>
<evidence type="ECO:0000256" key="6">
    <source>
        <dbReference type="ARBA" id="ARBA00022989"/>
    </source>
</evidence>
<dbReference type="InterPro" id="IPR043130">
    <property type="entry name" value="CDP-OH_PTrfase_TM_dom"/>
</dbReference>
<dbReference type="InterPro" id="IPR048254">
    <property type="entry name" value="CDP_ALCOHOL_P_TRANSF_CS"/>
</dbReference>
<dbReference type="PANTHER" id="PTHR14269">
    <property type="entry name" value="CDP-DIACYLGLYCEROL--GLYCEROL-3-PHOSPHATE 3-PHOSPHATIDYLTRANSFERASE-RELATED"/>
    <property type="match status" value="1"/>
</dbReference>
<dbReference type="EMBL" id="JGZE01000011">
    <property type="protein sequence ID" value="KFI76806.1"/>
    <property type="molecule type" value="Genomic_DNA"/>
</dbReference>
<evidence type="ECO:0000256" key="11">
    <source>
        <dbReference type="RuleBase" id="RU003750"/>
    </source>
</evidence>
<dbReference type="InterPro" id="IPR004570">
    <property type="entry name" value="Phosphatidylglycerol_P_synth"/>
</dbReference>
<evidence type="ECO:0000256" key="4">
    <source>
        <dbReference type="ARBA" id="ARBA00022679"/>
    </source>
</evidence>
<reference evidence="13 14" key="1">
    <citation type="submission" date="2014-03" db="EMBL/GenBank/DDBJ databases">
        <title>Genomics of Bifidobacteria.</title>
        <authorList>
            <person name="Ventura M."/>
            <person name="Milani C."/>
            <person name="Lugli G.A."/>
        </authorList>
    </citation>
    <scope>NUCLEOTIDE SEQUENCE [LARGE SCALE GENOMIC DNA]</scope>
    <source>
        <strain evidence="13 14">DSM 21395</strain>
    </source>
</reference>
<accession>A0A087C0K6</accession>
<dbReference type="GeneID" id="93094255"/>
<dbReference type="Pfam" id="PF01066">
    <property type="entry name" value="CDP-OH_P_transf"/>
    <property type="match status" value="1"/>
</dbReference>
<dbReference type="RefSeq" id="WP_033512091.1">
    <property type="nucleotide sequence ID" value="NZ_JDUO01000003.1"/>
</dbReference>
<keyword evidence="3" id="KW-0444">Lipid biosynthesis</keyword>
<keyword evidence="4 11" id="KW-0808">Transferase</keyword>
<dbReference type="Gene3D" id="1.20.120.1760">
    <property type="match status" value="1"/>
</dbReference>
<keyword evidence="10" id="KW-1208">Phospholipid metabolism</keyword>
<feature type="transmembrane region" description="Helical" evidence="12">
    <location>
        <begin position="20"/>
        <end position="39"/>
    </location>
</feature>
<evidence type="ECO:0000256" key="3">
    <source>
        <dbReference type="ARBA" id="ARBA00022516"/>
    </source>
</evidence>
<keyword evidence="9" id="KW-0594">Phospholipid biosynthesis</keyword>
<evidence type="ECO:0000256" key="9">
    <source>
        <dbReference type="ARBA" id="ARBA00023209"/>
    </source>
</evidence>
<evidence type="ECO:0000256" key="10">
    <source>
        <dbReference type="ARBA" id="ARBA00023264"/>
    </source>
</evidence>
<proteinExistence type="inferred from homology"/>
<evidence type="ECO:0000256" key="12">
    <source>
        <dbReference type="SAM" id="Phobius"/>
    </source>
</evidence>